<evidence type="ECO:0000256" key="1">
    <source>
        <dbReference type="SAM" id="MobiDB-lite"/>
    </source>
</evidence>
<gene>
    <name evidence="2" type="ORF">EJP69_19240</name>
</gene>
<keyword evidence="3" id="KW-1185">Reference proteome</keyword>
<evidence type="ECO:0000313" key="3">
    <source>
        <dbReference type="Proteomes" id="UP000267418"/>
    </source>
</evidence>
<dbReference type="EMBL" id="RXOE01000005">
    <property type="protein sequence ID" value="RTQ32850.1"/>
    <property type="molecule type" value="Genomic_DNA"/>
</dbReference>
<dbReference type="SUPFAM" id="SSF48371">
    <property type="entry name" value="ARM repeat"/>
    <property type="match status" value="1"/>
</dbReference>
<evidence type="ECO:0000313" key="2">
    <source>
        <dbReference type="EMBL" id="RTQ32850.1"/>
    </source>
</evidence>
<feature type="region of interest" description="Disordered" evidence="1">
    <location>
        <begin position="170"/>
        <end position="192"/>
    </location>
</feature>
<reference evidence="2 3" key="1">
    <citation type="submission" date="2018-12" db="EMBL/GenBank/DDBJ databases">
        <title>The genome of Variovorax gossypii DSM 100435.</title>
        <authorList>
            <person name="Gao J."/>
            <person name="Sun J."/>
        </authorList>
    </citation>
    <scope>NUCLEOTIDE SEQUENCE [LARGE SCALE GENOMIC DNA]</scope>
    <source>
        <strain evidence="2 3">DSM 100435</strain>
    </source>
</reference>
<dbReference type="Pfam" id="PF13646">
    <property type="entry name" value="HEAT_2"/>
    <property type="match status" value="2"/>
</dbReference>
<name>A0A431TH44_9BURK</name>
<proteinExistence type="predicted"/>
<dbReference type="InterPro" id="IPR011989">
    <property type="entry name" value="ARM-like"/>
</dbReference>
<dbReference type="OrthoDB" id="9256174at2"/>
<sequence>MVISLCRSDEAADLIEVLAVPYRATAAYRSLLQLGARALPAVRAGLRHGNADVRFHCCRFLDRYLQPDTLADLLAMLDDADQRVRITTLHTLACDRCKEGSCQPEEAEVLPRAMELLAKDPSAHVRAMAIEVVGRFVHGNRHAAAAIEAAVQSDPSSAVRKKAGWYAPGGAIHGRSAPGRPRRAVASPSGDG</sequence>
<organism evidence="2 3">
    <name type="scientific">Variovorax gossypii</name>
    <dbReference type="NCBI Taxonomy" id="1679495"/>
    <lineage>
        <taxon>Bacteria</taxon>
        <taxon>Pseudomonadati</taxon>
        <taxon>Pseudomonadota</taxon>
        <taxon>Betaproteobacteria</taxon>
        <taxon>Burkholderiales</taxon>
        <taxon>Comamonadaceae</taxon>
        <taxon>Variovorax</taxon>
    </lineage>
</organism>
<dbReference type="Gene3D" id="1.25.10.10">
    <property type="entry name" value="Leucine-rich Repeat Variant"/>
    <property type="match status" value="2"/>
</dbReference>
<comment type="caution">
    <text evidence="2">The sequence shown here is derived from an EMBL/GenBank/DDBJ whole genome shotgun (WGS) entry which is preliminary data.</text>
</comment>
<accession>A0A431TH44</accession>
<dbReference type="Proteomes" id="UP000267418">
    <property type="component" value="Unassembled WGS sequence"/>
</dbReference>
<protein>
    <submittedName>
        <fullName evidence="2">HEAT repeat domain-containing protein</fullName>
    </submittedName>
</protein>
<dbReference type="AlphaFoldDB" id="A0A431TH44"/>
<dbReference type="InterPro" id="IPR016024">
    <property type="entry name" value="ARM-type_fold"/>
</dbReference>